<feature type="region of interest" description="Disordered" evidence="1">
    <location>
        <begin position="1"/>
        <end position="40"/>
    </location>
</feature>
<reference evidence="3" key="1">
    <citation type="journal article" date="2012" name="J. Bacteriol.">
        <title>Revised Genome Sequence of Burkholderia thailandensis MSMB43 with Improved Annotation.</title>
        <authorList>
            <person name="Zhuo Y."/>
            <person name="Liu L."/>
            <person name="Wang Q."/>
            <person name="Liu X."/>
            <person name="Ren B."/>
            <person name="Liu M."/>
            <person name="Ni P."/>
            <person name="Cheng Y.Q."/>
            <person name="Zhang L."/>
        </authorList>
    </citation>
    <scope>NUCLEOTIDE SEQUENCE [LARGE SCALE GENOMIC DNA]</scope>
    <source>
        <strain evidence="3">MSMB43</strain>
    </source>
</reference>
<dbReference type="EMBL" id="JH692061">
    <property type="protein sequence ID" value="EIP89272.1"/>
    <property type="molecule type" value="Genomic_DNA"/>
</dbReference>
<gene>
    <name evidence="2" type="ORF">A33K_12851</name>
</gene>
<keyword evidence="3" id="KW-1185">Reference proteome</keyword>
<accession>A0ABN0GAX1</accession>
<proteinExistence type="predicted"/>
<feature type="compositionally biased region" description="Low complexity" evidence="1">
    <location>
        <begin position="21"/>
        <end position="32"/>
    </location>
</feature>
<dbReference type="Proteomes" id="UP000004682">
    <property type="component" value="Unassembled WGS sequence"/>
</dbReference>
<evidence type="ECO:0000256" key="1">
    <source>
        <dbReference type="SAM" id="MobiDB-lite"/>
    </source>
</evidence>
<name>A0ABN0GAX1_9BURK</name>
<protein>
    <submittedName>
        <fullName evidence="2">Uncharacterized protein</fullName>
    </submittedName>
</protein>
<evidence type="ECO:0000313" key="3">
    <source>
        <dbReference type="Proteomes" id="UP000004682"/>
    </source>
</evidence>
<feature type="compositionally biased region" description="Low complexity" evidence="1">
    <location>
        <begin position="1"/>
        <end position="10"/>
    </location>
</feature>
<organism evidence="2 3">
    <name type="scientific">Burkholderia humptydooensis MSMB43</name>
    <dbReference type="NCBI Taxonomy" id="441157"/>
    <lineage>
        <taxon>Bacteria</taxon>
        <taxon>Pseudomonadati</taxon>
        <taxon>Pseudomonadota</taxon>
        <taxon>Betaproteobacteria</taxon>
        <taxon>Burkholderiales</taxon>
        <taxon>Burkholderiaceae</taxon>
        <taxon>Burkholderia</taxon>
        <taxon>pseudomallei group</taxon>
    </lineage>
</organism>
<evidence type="ECO:0000313" key="2">
    <source>
        <dbReference type="EMBL" id="EIP89272.1"/>
    </source>
</evidence>
<sequence length="40" mass="3852">MIADGVAVDGGEAGRRRERSAAGVRKAAPGAANGVAGRAC</sequence>